<evidence type="ECO:0000256" key="13">
    <source>
        <dbReference type="ARBA" id="ARBA00022989"/>
    </source>
</evidence>
<comment type="similarity">
    <text evidence="4">Belongs to the HRD1 family.</text>
</comment>
<evidence type="ECO:0000256" key="8">
    <source>
        <dbReference type="ARBA" id="ARBA00022723"/>
    </source>
</evidence>
<dbReference type="EMBL" id="HE806317">
    <property type="protein sequence ID" value="CCH58900.1"/>
    <property type="molecule type" value="Genomic_DNA"/>
</dbReference>
<comment type="subcellular location">
    <subcellularLocation>
        <location evidence="2">Endoplasmic reticulum membrane</location>
        <topology evidence="2">Multi-pass membrane protein</topology>
    </subcellularLocation>
</comment>
<dbReference type="SUPFAM" id="SSF57850">
    <property type="entry name" value="RING/U-box"/>
    <property type="match status" value="1"/>
</dbReference>
<dbReference type="GO" id="GO:0031505">
    <property type="term" value="P:fungal-type cell wall organization"/>
    <property type="evidence" value="ECO:0007669"/>
    <property type="project" value="EnsemblFungi"/>
</dbReference>
<keyword evidence="9 15" id="KW-0863">Zinc-finger</keyword>
<dbReference type="GO" id="GO:0000839">
    <property type="term" value="C:Hrd1p ubiquitin ligase ERAD-L complex"/>
    <property type="evidence" value="ECO:0007669"/>
    <property type="project" value="EnsemblFungi"/>
</dbReference>
<dbReference type="InterPro" id="IPR013083">
    <property type="entry name" value="Znf_RING/FYVE/PHD"/>
</dbReference>
<dbReference type="GO" id="GO:0008270">
    <property type="term" value="F:zinc ion binding"/>
    <property type="evidence" value="ECO:0007669"/>
    <property type="project" value="UniProtKB-KW"/>
</dbReference>
<dbReference type="GO" id="GO:0061630">
    <property type="term" value="F:ubiquitin protein ligase activity"/>
    <property type="evidence" value="ECO:0007669"/>
    <property type="project" value="UniProtKB-EC"/>
</dbReference>
<proteinExistence type="inferred from homology"/>
<evidence type="ECO:0000256" key="17">
    <source>
        <dbReference type="SAM" id="MobiDB-lite"/>
    </source>
</evidence>
<dbReference type="EC" id="2.3.2.27" evidence="5"/>
<evidence type="ECO:0000256" key="1">
    <source>
        <dbReference type="ARBA" id="ARBA00000900"/>
    </source>
</evidence>
<evidence type="ECO:0000256" key="4">
    <source>
        <dbReference type="ARBA" id="ARBA00010089"/>
    </source>
</evidence>
<dbReference type="RefSeq" id="XP_004178419.1">
    <property type="nucleotide sequence ID" value="XM_004178371.1"/>
</dbReference>
<feature type="coiled-coil region" evidence="16">
    <location>
        <begin position="456"/>
        <end position="483"/>
    </location>
</feature>
<dbReference type="FunCoup" id="I2GXP8">
    <property type="interactions" value="269"/>
</dbReference>
<feature type="transmembrane region" description="Helical" evidence="18">
    <location>
        <begin position="106"/>
        <end position="126"/>
    </location>
</feature>
<dbReference type="PROSITE" id="PS50089">
    <property type="entry name" value="ZF_RING_2"/>
    <property type="match status" value="1"/>
</dbReference>
<dbReference type="InterPro" id="IPR057992">
    <property type="entry name" value="TPR_SYVN1_N"/>
</dbReference>
<keyword evidence="12" id="KW-0862">Zinc</keyword>
<evidence type="ECO:0000256" key="7">
    <source>
        <dbReference type="ARBA" id="ARBA00022692"/>
    </source>
</evidence>
<feature type="transmembrane region" description="Helical" evidence="18">
    <location>
        <begin position="146"/>
        <end position="167"/>
    </location>
</feature>
<dbReference type="STRING" id="1071380.I2GXP8"/>
<reference evidence="20 21" key="1">
    <citation type="journal article" date="2011" name="Proc. Natl. Acad. Sci. U.S.A.">
        <title>Evolutionary erosion of yeast sex chromosomes by mating-type switching accidents.</title>
        <authorList>
            <person name="Gordon J.L."/>
            <person name="Armisen D."/>
            <person name="Proux-Wera E."/>
            <person name="Oheigeartaigh S.S."/>
            <person name="Byrne K.P."/>
            <person name="Wolfe K.H."/>
        </authorList>
    </citation>
    <scope>NUCLEOTIDE SEQUENCE [LARGE SCALE GENOMIC DNA]</scope>
    <source>
        <strain evidence="21">ATCC 34711 / CBS 6284 / DSM 70876 / NBRC 10599 / NRRL Y-10934 / UCD 77-7</strain>
    </source>
</reference>
<organism evidence="20 21">
    <name type="scientific">Henningerozyma blattae (strain ATCC 34711 / CBS 6284 / DSM 70876 / NBRC 10599 / NRRL Y-10934 / UCD 77-7)</name>
    <name type="common">Yeast</name>
    <name type="synonym">Tetrapisispora blattae</name>
    <dbReference type="NCBI Taxonomy" id="1071380"/>
    <lineage>
        <taxon>Eukaryota</taxon>
        <taxon>Fungi</taxon>
        <taxon>Dikarya</taxon>
        <taxon>Ascomycota</taxon>
        <taxon>Saccharomycotina</taxon>
        <taxon>Saccharomycetes</taxon>
        <taxon>Saccharomycetales</taxon>
        <taxon>Saccharomycetaceae</taxon>
        <taxon>Henningerozyma</taxon>
    </lineage>
</organism>
<keyword evidence="7 18" id="KW-0812">Transmembrane</keyword>
<name>I2GXP8_HENB6</name>
<keyword evidence="8" id="KW-0479">Metal-binding</keyword>
<dbReference type="Proteomes" id="UP000002866">
    <property type="component" value="Chromosome 2"/>
</dbReference>
<dbReference type="CDD" id="cd16479">
    <property type="entry name" value="RING-H2_synoviolin"/>
    <property type="match status" value="1"/>
</dbReference>
<evidence type="ECO:0000256" key="14">
    <source>
        <dbReference type="ARBA" id="ARBA00023136"/>
    </source>
</evidence>
<dbReference type="KEGG" id="tbl:TBLA_0B00560"/>
<keyword evidence="11" id="KW-0256">Endoplasmic reticulum</keyword>
<dbReference type="GO" id="GO:0043161">
    <property type="term" value="P:proteasome-mediated ubiquitin-dependent protein catabolic process"/>
    <property type="evidence" value="ECO:0007669"/>
    <property type="project" value="TreeGrafter"/>
</dbReference>
<evidence type="ECO:0000256" key="2">
    <source>
        <dbReference type="ARBA" id="ARBA00004477"/>
    </source>
</evidence>
<dbReference type="PANTHER" id="PTHR22763">
    <property type="entry name" value="RING ZINC FINGER PROTEIN"/>
    <property type="match status" value="1"/>
</dbReference>
<dbReference type="Pfam" id="PF13639">
    <property type="entry name" value="zf-RING_2"/>
    <property type="match status" value="1"/>
</dbReference>
<evidence type="ECO:0000259" key="19">
    <source>
        <dbReference type="PROSITE" id="PS50089"/>
    </source>
</evidence>
<dbReference type="GO" id="GO:0000838">
    <property type="term" value="C:Hrd1p ubiquitin ligase ERAD-M complex"/>
    <property type="evidence" value="ECO:0007669"/>
    <property type="project" value="EnsemblFungi"/>
</dbReference>
<dbReference type="AlphaFoldDB" id="I2GXP8"/>
<accession>I2GXP8</accession>
<gene>
    <name evidence="20" type="primary">TBLA0B00560</name>
    <name evidence="20" type="ORF">TBLA_0B00560</name>
</gene>
<comment type="pathway">
    <text evidence="3">Protein modification; protein ubiquitination.</text>
</comment>
<evidence type="ECO:0000256" key="3">
    <source>
        <dbReference type="ARBA" id="ARBA00004906"/>
    </source>
</evidence>
<dbReference type="GO" id="GO:0030970">
    <property type="term" value="P:retrograde protein transport, ER to cytosol"/>
    <property type="evidence" value="ECO:0007669"/>
    <property type="project" value="EnsemblFungi"/>
</dbReference>
<keyword evidence="13 18" id="KW-1133">Transmembrane helix</keyword>
<evidence type="ECO:0000256" key="18">
    <source>
        <dbReference type="SAM" id="Phobius"/>
    </source>
</evidence>
<dbReference type="InterPro" id="IPR058051">
    <property type="entry name" value="Znf_RING_synoviolin"/>
</dbReference>
<feature type="transmembrane region" description="Helical" evidence="18">
    <location>
        <begin position="259"/>
        <end position="278"/>
    </location>
</feature>
<dbReference type="UniPathway" id="UPA00143"/>
<evidence type="ECO:0000256" key="5">
    <source>
        <dbReference type="ARBA" id="ARBA00012483"/>
    </source>
</evidence>
<sequence length="492" mass="57009">MPFYQSRTAQFVLFTLFIYVLTFASVYFAISSSISFLQVTIKLTQGFNIIIISIFSIINSIILWKFSNYLLFGELRLIEYEHVLERLPFTVINMVFMSSMFNEHDIFTTIILSLLLLYMKVSNWILRDRLESLLQTVNDSTTIFNLIFSTQFFFNLILFSLIDYLMMNFCISNSLLSNSNIGSSASVYLLMGMEFTMLLVDLFNILCHSILNIYEFYKSSLVSLDTHLTSEDEEDDESGFNGLEGKFIYEKIIDTFTRFLKTIIHILLLIPFAMPVMLSKDVVIDLVTLSQNINTIWKIWVNNRKLDDQLPTVTQHQLDSMEDKICIICMDDLSINSIQKNFEKRKPKMLPCGHILHMNCLKNWMERSQTCPMCRLPVFNEKGEVLPTRRERATTPEPSTSTSSDSEENEEWVSFPIETIDDSTITFNLANDDGRILKSRLLINSTTDTTQNSDDILGLKQKINQLQDQINQLNKNMKPIDEKENILLSHTE</sequence>
<dbReference type="SMART" id="SM00184">
    <property type="entry name" value="RING"/>
    <property type="match status" value="1"/>
</dbReference>
<dbReference type="InterPro" id="IPR050731">
    <property type="entry name" value="HRD1_E3_ubiq-ligases"/>
</dbReference>
<feature type="compositionally biased region" description="Basic and acidic residues" evidence="17">
    <location>
        <begin position="385"/>
        <end position="394"/>
    </location>
</feature>
<comment type="catalytic activity">
    <reaction evidence="1">
        <text>S-ubiquitinyl-[E2 ubiquitin-conjugating enzyme]-L-cysteine + [acceptor protein]-L-lysine = [E2 ubiquitin-conjugating enzyme]-L-cysteine + N(6)-ubiquitinyl-[acceptor protein]-L-lysine.</text>
        <dbReference type="EC" id="2.3.2.27"/>
    </reaction>
</comment>
<keyword evidence="14 18" id="KW-0472">Membrane</keyword>
<evidence type="ECO:0000313" key="21">
    <source>
        <dbReference type="Proteomes" id="UP000002866"/>
    </source>
</evidence>
<dbReference type="GeneID" id="14494103"/>
<evidence type="ECO:0000256" key="16">
    <source>
        <dbReference type="SAM" id="Coils"/>
    </source>
</evidence>
<dbReference type="eggNOG" id="KOG0802">
    <property type="taxonomic scope" value="Eukaryota"/>
</dbReference>
<evidence type="ECO:0000256" key="6">
    <source>
        <dbReference type="ARBA" id="ARBA00022679"/>
    </source>
</evidence>
<feature type="compositionally biased region" description="Low complexity" evidence="17">
    <location>
        <begin position="395"/>
        <end position="404"/>
    </location>
</feature>
<dbReference type="InParanoid" id="I2GXP8"/>
<evidence type="ECO:0000256" key="11">
    <source>
        <dbReference type="ARBA" id="ARBA00022824"/>
    </source>
</evidence>
<evidence type="ECO:0000256" key="10">
    <source>
        <dbReference type="ARBA" id="ARBA00022786"/>
    </source>
</evidence>
<dbReference type="GO" id="GO:0070936">
    <property type="term" value="P:protein K48-linked ubiquitination"/>
    <property type="evidence" value="ECO:0007669"/>
    <property type="project" value="EnsemblFungi"/>
</dbReference>
<feature type="transmembrane region" description="Helical" evidence="18">
    <location>
        <begin position="187"/>
        <end position="211"/>
    </location>
</feature>
<feature type="region of interest" description="Disordered" evidence="17">
    <location>
        <begin position="385"/>
        <end position="410"/>
    </location>
</feature>
<feature type="domain" description="RING-type" evidence="19">
    <location>
        <begin position="326"/>
        <end position="375"/>
    </location>
</feature>
<evidence type="ECO:0000256" key="12">
    <source>
        <dbReference type="ARBA" id="ARBA00022833"/>
    </source>
</evidence>
<feature type="transmembrane region" description="Helical" evidence="18">
    <location>
        <begin position="12"/>
        <end position="37"/>
    </location>
</feature>
<dbReference type="GO" id="GO:0030968">
    <property type="term" value="P:endoplasmic reticulum unfolded protein response"/>
    <property type="evidence" value="ECO:0007669"/>
    <property type="project" value="EnsemblFungi"/>
</dbReference>
<dbReference type="GO" id="GO:0042802">
    <property type="term" value="F:identical protein binding"/>
    <property type="evidence" value="ECO:0007669"/>
    <property type="project" value="EnsemblFungi"/>
</dbReference>
<keyword evidence="16" id="KW-0175">Coiled coil</keyword>
<evidence type="ECO:0000256" key="9">
    <source>
        <dbReference type="ARBA" id="ARBA00022771"/>
    </source>
</evidence>
<keyword evidence="6" id="KW-0808">Transferase</keyword>
<dbReference type="HOGENOM" id="CLU_026577_0_0_1"/>
<dbReference type="Gene3D" id="3.30.40.10">
    <property type="entry name" value="Zinc/RING finger domain, C3HC4 (zinc finger)"/>
    <property type="match status" value="1"/>
</dbReference>
<dbReference type="OrthoDB" id="7759664at2759"/>
<evidence type="ECO:0000313" key="20">
    <source>
        <dbReference type="EMBL" id="CCH58900.1"/>
    </source>
</evidence>
<dbReference type="InterPro" id="IPR001841">
    <property type="entry name" value="Znf_RING"/>
</dbReference>
<evidence type="ECO:0000256" key="15">
    <source>
        <dbReference type="PROSITE-ProRule" id="PRU00175"/>
    </source>
</evidence>
<dbReference type="OMA" id="ANLTMFT"/>
<keyword evidence="10" id="KW-0833">Ubl conjugation pathway</keyword>
<dbReference type="Pfam" id="PF25563">
    <property type="entry name" value="TPR_SYVN1_N"/>
    <property type="match status" value="1"/>
</dbReference>
<keyword evidence="21" id="KW-1185">Reference proteome</keyword>
<protein>
    <recommendedName>
        <fullName evidence="5">RING-type E3 ubiquitin transferase</fullName>
        <ecNumber evidence="5">2.3.2.27</ecNumber>
    </recommendedName>
</protein>
<feature type="transmembrane region" description="Helical" evidence="18">
    <location>
        <begin position="49"/>
        <end position="71"/>
    </location>
</feature>
<dbReference type="PANTHER" id="PTHR22763:SF184">
    <property type="entry name" value="E3 UBIQUITIN-PROTEIN LIGASE SYNOVIOLIN"/>
    <property type="match status" value="1"/>
</dbReference>
<dbReference type="GO" id="GO:0051865">
    <property type="term" value="P:protein autoubiquitination"/>
    <property type="evidence" value="ECO:0007669"/>
    <property type="project" value="EnsemblFungi"/>
</dbReference>